<dbReference type="InterPro" id="IPR036390">
    <property type="entry name" value="WH_DNA-bd_sf"/>
</dbReference>
<evidence type="ECO:0000256" key="1">
    <source>
        <dbReference type="ARBA" id="ARBA00023015"/>
    </source>
</evidence>
<keyword evidence="6" id="KW-1185">Reference proteome</keyword>
<evidence type="ECO:0000256" key="3">
    <source>
        <dbReference type="ARBA" id="ARBA00023163"/>
    </source>
</evidence>
<evidence type="ECO:0000313" key="5">
    <source>
        <dbReference type="EMBL" id="GMG85382.1"/>
    </source>
</evidence>
<dbReference type="PANTHER" id="PTHR30363:SF44">
    <property type="entry name" value="AGA OPERON TRANSCRIPTIONAL REPRESSOR-RELATED"/>
    <property type="match status" value="1"/>
</dbReference>
<dbReference type="SUPFAM" id="SSF46785">
    <property type="entry name" value="Winged helix' DNA-binding domain"/>
    <property type="match status" value="1"/>
</dbReference>
<keyword evidence="1" id="KW-0805">Transcription regulation</keyword>
<evidence type="ECO:0000256" key="2">
    <source>
        <dbReference type="ARBA" id="ARBA00023125"/>
    </source>
</evidence>
<dbReference type="InterPro" id="IPR050313">
    <property type="entry name" value="Carb_Metab_HTH_regulators"/>
</dbReference>
<comment type="caution">
    <text evidence="5">The sequence shown here is derived from an EMBL/GenBank/DDBJ whole genome shotgun (WGS) entry which is preliminary data.</text>
</comment>
<dbReference type="Proteomes" id="UP001239909">
    <property type="component" value="Unassembled WGS sequence"/>
</dbReference>
<dbReference type="PANTHER" id="PTHR30363">
    <property type="entry name" value="HTH-TYPE TRANSCRIPTIONAL REGULATOR SRLR-RELATED"/>
    <property type="match status" value="1"/>
</dbReference>
<evidence type="ECO:0000259" key="4">
    <source>
        <dbReference type="PROSITE" id="PS51000"/>
    </source>
</evidence>
<dbReference type="SMART" id="SM00420">
    <property type="entry name" value="HTH_DEOR"/>
    <property type="match status" value="1"/>
</dbReference>
<proteinExistence type="predicted"/>
<dbReference type="SMART" id="SM01134">
    <property type="entry name" value="DeoRC"/>
    <property type="match status" value="1"/>
</dbReference>
<dbReference type="InterPro" id="IPR018356">
    <property type="entry name" value="Tscrpt_reg_HTH_DeoR_CS"/>
</dbReference>
<protein>
    <submittedName>
        <fullName evidence="5">DeoR/GlpR family DNA-binding transcription regulator</fullName>
    </submittedName>
</protein>
<dbReference type="Pfam" id="PF00455">
    <property type="entry name" value="DeoRC"/>
    <property type="match status" value="1"/>
</dbReference>
<dbReference type="InterPro" id="IPR014036">
    <property type="entry name" value="DeoR-like_C"/>
</dbReference>
<dbReference type="EMBL" id="BSYI01000063">
    <property type="protein sequence ID" value="GMG85382.1"/>
    <property type="molecule type" value="Genomic_DNA"/>
</dbReference>
<dbReference type="InterPro" id="IPR001034">
    <property type="entry name" value="DeoR_HTH"/>
</dbReference>
<dbReference type="PROSITE" id="PS51000">
    <property type="entry name" value="HTH_DEOR_2"/>
    <property type="match status" value="1"/>
</dbReference>
<name>A0ABQ6LTH2_9RHOB</name>
<sequence>MTATAEEKPRERLRKADRRAQILLELKFRPHVRISELAERFSVSTETVRRDLDGLSADGLISRAHGGATAPGHGHFPSFEERSRARLEERERIGRFAAGLIEPGATLMVDSGSTTLQFARFLAFAGTPCTVITNSLPIATTLGESKLAEVILCPGDYLPSEAAVIGTETVDFLNRHRVGRSVIGASALMQDGPAESVRGFAAVKRAMIGRSTNRTLLIDSEKFGRSGFSRVGPLEELSSIVVDRAPDGTLAGAIAAARVEILLADGDKETRNVTSS</sequence>
<dbReference type="InterPro" id="IPR036388">
    <property type="entry name" value="WH-like_DNA-bd_sf"/>
</dbReference>
<gene>
    <name evidence="5" type="ORF">LNKW23_46020</name>
</gene>
<accession>A0ABQ6LTH2</accession>
<dbReference type="GO" id="GO:0003677">
    <property type="term" value="F:DNA binding"/>
    <property type="evidence" value="ECO:0007669"/>
    <property type="project" value="UniProtKB-KW"/>
</dbReference>
<dbReference type="PRINTS" id="PR00037">
    <property type="entry name" value="HTHLACR"/>
</dbReference>
<organism evidence="5 6">
    <name type="scientific">Paralimibaculum aggregatum</name>
    <dbReference type="NCBI Taxonomy" id="3036245"/>
    <lineage>
        <taxon>Bacteria</taxon>
        <taxon>Pseudomonadati</taxon>
        <taxon>Pseudomonadota</taxon>
        <taxon>Alphaproteobacteria</taxon>
        <taxon>Rhodobacterales</taxon>
        <taxon>Paracoccaceae</taxon>
        <taxon>Paralimibaculum</taxon>
    </lineage>
</organism>
<keyword evidence="3" id="KW-0804">Transcription</keyword>
<reference evidence="5 6" key="1">
    <citation type="submission" date="2023-04" db="EMBL/GenBank/DDBJ databases">
        <title>Marinoamorphus aggregata gen. nov., sp. Nov., isolate from tissue of brittle star Ophioplocus japonicus.</title>
        <authorList>
            <person name="Kawano K."/>
            <person name="Sawayama S."/>
            <person name="Nakagawa S."/>
        </authorList>
    </citation>
    <scope>NUCLEOTIDE SEQUENCE [LARGE SCALE GENOMIC DNA]</scope>
    <source>
        <strain evidence="5 6">NKW23</strain>
    </source>
</reference>
<dbReference type="InterPro" id="IPR037171">
    <property type="entry name" value="NagB/RpiA_transferase-like"/>
</dbReference>
<keyword evidence="2 5" id="KW-0238">DNA-binding</keyword>
<dbReference type="Gene3D" id="1.10.10.10">
    <property type="entry name" value="Winged helix-like DNA-binding domain superfamily/Winged helix DNA-binding domain"/>
    <property type="match status" value="1"/>
</dbReference>
<dbReference type="Pfam" id="PF08220">
    <property type="entry name" value="HTH_DeoR"/>
    <property type="match status" value="1"/>
</dbReference>
<feature type="domain" description="HTH deoR-type" evidence="4">
    <location>
        <begin position="15"/>
        <end position="70"/>
    </location>
</feature>
<evidence type="ECO:0000313" key="6">
    <source>
        <dbReference type="Proteomes" id="UP001239909"/>
    </source>
</evidence>
<dbReference type="PROSITE" id="PS00894">
    <property type="entry name" value="HTH_DEOR_1"/>
    <property type="match status" value="1"/>
</dbReference>
<dbReference type="SUPFAM" id="SSF100950">
    <property type="entry name" value="NagB/RpiA/CoA transferase-like"/>
    <property type="match status" value="1"/>
</dbReference>